<dbReference type="KEGG" id="spaa:SPAPADRAFT_58854"/>
<dbReference type="RefSeq" id="XP_007373059.1">
    <property type="nucleotide sequence ID" value="XM_007372997.1"/>
</dbReference>
<gene>
    <name evidence="3" type="ORF">SPAPADRAFT_58854</name>
</gene>
<dbReference type="Pfam" id="PF03372">
    <property type="entry name" value="Exo_endo_phos"/>
    <property type="match status" value="1"/>
</dbReference>
<dbReference type="Gene3D" id="3.60.10.10">
    <property type="entry name" value="Endonuclease/exonuclease/phosphatase"/>
    <property type="match status" value="1"/>
</dbReference>
<dbReference type="CDD" id="cd09083">
    <property type="entry name" value="EEP-1"/>
    <property type="match status" value="1"/>
</dbReference>
<evidence type="ECO:0000256" key="1">
    <source>
        <dbReference type="SAM" id="Phobius"/>
    </source>
</evidence>
<keyword evidence="1" id="KW-1133">Transmembrane helix</keyword>
<name>G3AEB3_SPAPN</name>
<dbReference type="eggNOG" id="ENOG502QSS6">
    <property type="taxonomic scope" value="Eukaryota"/>
</dbReference>
<dbReference type="InterPro" id="IPR005135">
    <property type="entry name" value="Endo/exonuclease/phosphatase"/>
</dbReference>
<evidence type="ECO:0000313" key="3">
    <source>
        <dbReference type="EMBL" id="EGW35647.1"/>
    </source>
</evidence>
<feature type="transmembrane region" description="Helical" evidence="1">
    <location>
        <begin position="20"/>
        <end position="43"/>
    </location>
</feature>
<dbReference type="AlphaFoldDB" id="G3AEB3"/>
<dbReference type="InterPro" id="IPR050410">
    <property type="entry name" value="CCR4/nocturin_mRNA_transcr"/>
</dbReference>
<dbReference type="PANTHER" id="PTHR12121">
    <property type="entry name" value="CARBON CATABOLITE REPRESSOR PROTEIN 4"/>
    <property type="match status" value="1"/>
</dbReference>
<proteinExistence type="predicted"/>
<evidence type="ECO:0000313" key="4">
    <source>
        <dbReference type="Proteomes" id="UP000000709"/>
    </source>
</evidence>
<dbReference type="Proteomes" id="UP000000709">
    <property type="component" value="Unassembled WGS sequence"/>
</dbReference>
<dbReference type="OrthoDB" id="276515at2759"/>
<accession>G3AEB3</accession>
<feature type="domain" description="Endonuclease/exonuclease/phosphatase" evidence="2">
    <location>
        <begin position="92"/>
        <end position="331"/>
    </location>
</feature>
<organism evidence="4">
    <name type="scientific">Spathaspora passalidarum (strain NRRL Y-27907 / 11-Y1)</name>
    <dbReference type="NCBI Taxonomy" id="619300"/>
    <lineage>
        <taxon>Eukaryota</taxon>
        <taxon>Fungi</taxon>
        <taxon>Dikarya</taxon>
        <taxon>Ascomycota</taxon>
        <taxon>Saccharomycotina</taxon>
        <taxon>Pichiomycetes</taxon>
        <taxon>Debaryomycetaceae</taxon>
        <taxon>Spathaspora</taxon>
    </lineage>
</organism>
<evidence type="ECO:0000259" key="2">
    <source>
        <dbReference type="Pfam" id="PF03372"/>
    </source>
</evidence>
<reference evidence="3 4" key="1">
    <citation type="journal article" date="2011" name="Proc. Natl. Acad. Sci. U.S.A.">
        <title>Comparative genomics of xylose-fermenting fungi for enhanced biofuel production.</title>
        <authorList>
            <person name="Wohlbach D.J."/>
            <person name="Kuo A."/>
            <person name="Sato T.K."/>
            <person name="Potts K.M."/>
            <person name="Salamov A.A."/>
            <person name="LaButti K.M."/>
            <person name="Sun H."/>
            <person name="Clum A."/>
            <person name="Pangilinan J.L."/>
            <person name="Lindquist E.A."/>
            <person name="Lucas S."/>
            <person name="Lapidus A."/>
            <person name="Jin M."/>
            <person name="Gunawan C."/>
            <person name="Balan V."/>
            <person name="Dale B.E."/>
            <person name="Jeffries T.W."/>
            <person name="Zinkel R."/>
            <person name="Barry K.W."/>
            <person name="Grigoriev I.V."/>
            <person name="Gasch A.P."/>
        </authorList>
    </citation>
    <scope>NUCLEOTIDE SEQUENCE [LARGE SCALE GENOMIC DNA]</scope>
    <source>
        <strain evidence="4">NRRL Y-27907 / 11-Y1</strain>
    </source>
</reference>
<keyword evidence="1" id="KW-0472">Membrane</keyword>
<dbReference type="HOGENOM" id="CLU_030508_0_0_1"/>
<sequence length="346" mass="41284">MTDERIPLLVQVAPRTRKPLRMMCLFILPCILLLFALCSWYKVTHHLGPEVTVRIYTNNIRYDNRNHPDEFEQPWKKRRVQSINSMDFHSSAQANVVCLQEVLHHQLNDILDKLNKHDEWTYYGVGRSDGITRGEYAPILYKKSEWRVVQNTTYWLSETPWKPSRGWDAALERIVTMITLQSYHNPLVKINVFNTHYDHRGKVARRESSKLIVNKMQNFNTYPSFLCGDFNTEPKDEPYHILTKAGFKDARKLVNWDDEYGHSTTFTGFNKEHEADSIIDYIWSPYFTRSDEVETESINYFKLNHHRYYDIVLRQFGILHNYFKGFYFSDHRPVVATYIIRRIRLF</sequence>
<dbReference type="GO" id="GO:0000175">
    <property type="term" value="F:3'-5'-RNA exonuclease activity"/>
    <property type="evidence" value="ECO:0007669"/>
    <property type="project" value="TreeGrafter"/>
</dbReference>
<dbReference type="PANTHER" id="PTHR12121:SF36">
    <property type="entry name" value="ENDONUCLEASE_EXONUCLEASE_PHOSPHATASE DOMAIN-CONTAINING PROTEIN"/>
    <property type="match status" value="1"/>
</dbReference>
<dbReference type="EMBL" id="GL996499">
    <property type="protein sequence ID" value="EGW35647.1"/>
    <property type="molecule type" value="Genomic_DNA"/>
</dbReference>
<dbReference type="STRING" id="619300.G3AEB3"/>
<protein>
    <recommendedName>
        <fullName evidence="2">Endonuclease/exonuclease/phosphatase domain-containing protein</fullName>
    </recommendedName>
</protein>
<dbReference type="GeneID" id="18872647"/>
<dbReference type="OMA" id="TCCNRIC"/>
<dbReference type="InterPro" id="IPR036691">
    <property type="entry name" value="Endo/exonu/phosph_ase_sf"/>
</dbReference>
<keyword evidence="4" id="KW-1185">Reference proteome</keyword>
<keyword evidence="1" id="KW-0812">Transmembrane</keyword>
<dbReference type="SUPFAM" id="SSF56219">
    <property type="entry name" value="DNase I-like"/>
    <property type="match status" value="1"/>
</dbReference>
<dbReference type="InParanoid" id="G3AEB3"/>